<sequence>MAFPKHSILWTLSVLLLAWVLVRCQAPLEPVEEEEGEPMKETPTVVTKSEPVQCPLDCSCTAEGAVDCAGVDLTEFPAGLSDKTRQLSLQNNKIEEITVEHISHLHQLETLNLQNNWLTTDGKHSNTI</sequence>
<evidence type="ECO:0000256" key="1">
    <source>
        <dbReference type="ARBA" id="ARBA00022614"/>
    </source>
</evidence>
<dbReference type="Pfam" id="PF00560">
    <property type="entry name" value="LRR_1"/>
    <property type="match status" value="1"/>
</dbReference>
<dbReference type="GO" id="GO:0005886">
    <property type="term" value="C:plasma membrane"/>
    <property type="evidence" value="ECO:0007669"/>
    <property type="project" value="TreeGrafter"/>
</dbReference>
<dbReference type="Gene3D" id="3.80.10.10">
    <property type="entry name" value="Ribonuclease Inhibitor"/>
    <property type="match status" value="1"/>
</dbReference>
<dbReference type="RefSeq" id="XP_050934912.1">
    <property type="nucleotide sequence ID" value="XM_051078955.1"/>
</dbReference>
<evidence type="ECO:0000313" key="7">
    <source>
        <dbReference type="RefSeq" id="XP_050934912.1"/>
    </source>
</evidence>
<evidence type="ECO:0000256" key="3">
    <source>
        <dbReference type="ARBA" id="ARBA00022737"/>
    </source>
</evidence>
<keyword evidence="2 4" id="KW-0732">Signal</keyword>
<evidence type="ECO:0000259" key="5">
    <source>
        <dbReference type="SMART" id="SM00013"/>
    </source>
</evidence>
<dbReference type="KEGG" id="lcf:108888157"/>
<dbReference type="SUPFAM" id="SSF52058">
    <property type="entry name" value="L domain-like"/>
    <property type="match status" value="1"/>
</dbReference>
<keyword evidence="1" id="KW-0433">Leucine-rich repeat</keyword>
<reference evidence="7" key="1">
    <citation type="submission" date="2025-08" db="UniProtKB">
        <authorList>
            <consortium name="RefSeq"/>
        </authorList>
    </citation>
    <scope>IDENTIFICATION</scope>
    <source>
        <tissue evidence="7">Brain</tissue>
    </source>
</reference>
<dbReference type="InterPro" id="IPR050541">
    <property type="entry name" value="LRR_TM_domain-containing"/>
</dbReference>
<dbReference type="PANTHER" id="PTHR24369:SF210">
    <property type="entry name" value="CHAOPTIN-RELATED"/>
    <property type="match status" value="1"/>
</dbReference>
<evidence type="ECO:0000256" key="4">
    <source>
        <dbReference type="SAM" id="SignalP"/>
    </source>
</evidence>
<evidence type="ECO:0000313" key="6">
    <source>
        <dbReference type="Proteomes" id="UP000694890"/>
    </source>
</evidence>
<feature type="signal peptide" evidence="4">
    <location>
        <begin position="1"/>
        <end position="24"/>
    </location>
</feature>
<dbReference type="AlphaFoldDB" id="A0AAJ8BLW1"/>
<name>A0AAJ8BLW1_LATCA</name>
<dbReference type="SMART" id="SM00013">
    <property type="entry name" value="LRRNT"/>
    <property type="match status" value="1"/>
</dbReference>
<protein>
    <submittedName>
        <fullName evidence="7">Podocan</fullName>
    </submittedName>
</protein>
<dbReference type="InterPro" id="IPR032675">
    <property type="entry name" value="LRR_dom_sf"/>
</dbReference>
<organism evidence="6 7">
    <name type="scientific">Lates calcarifer</name>
    <name type="common">Barramundi</name>
    <name type="synonym">Holocentrus calcarifer</name>
    <dbReference type="NCBI Taxonomy" id="8187"/>
    <lineage>
        <taxon>Eukaryota</taxon>
        <taxon>Metazoa</taxon>
        <taxon>Chordata</taxon>
        <taxon>Craniata</taxon>
        <taxon>Vertebrata</taxon>
        <taxon>Euteleostomi</taxon>
        <taxon>Actinopterygii</taxon>
        <taxon>Neopterygii</taxon>
        <taxon>Teleostei</taxon>
        <taxon>Neoteleostei</taxon>
        <taxon>Acanthomorphata</taxon>
        <taxon>Carangaria</taxon>
        <taxon>Carangaria incertae sedis</taxon>
        <taxon>Centropomidae</taxon>
        <taxon>Lates</taxon>
    </lineage>
</organism>
<dbReference type="Proteomes" id="UP000694890">
    <property type="component" value="Linkage group LG21"/>
</dbReference>
<gene>
    <name evidence="7" type="primary">LOC108888157</name>
</gene>
<evidence type="ECO:0000256" key="2">
    <source>
        <dbReference type="ARBA" id="ARBA00022729"/>
    </source>
</evidence>
<dbReference type="InterPro" id="IPR001611">
    <property type="entry name" value="Leu-rich_rpt"/>
</dbReference>
<dbReference type="GeneID" id="108888157"/>
<keyword evidence="3" id="KW-0677">Repeat</keyword>
<dbReference type="PANTHER" id="PTHR24369">
    <property type="entry name" value="ANTIGEN BSP, PUTATIVE-RELATED"/>
    <property type="match status" value="1"/>
</dbReference>
<feature type="domain" description="LRRNT" evidence="5">
    <location>
        <begin position="53"/>
        <end position="86"/>
    </location>
</feature>
<dbReference type="InterPro" id="IPR000372">
    <property type="entry name" value="LRRNT"/>
</dbReference>
<feature type="chain" id="PRO_5042598450" evidence="4">
    <location>
        <begin position="25"/>
        <end position="128"/>
    </location>
</feature>
<proteinExistence type="predicted"/>
<accession>A0AAJ8BLW1</accession>